<evidence type="ECO:0000256" key="1">
    <source>
        <dbReference type="SAM" id="MobiDB-lite"/>
    </source>
</evidence>
<dbReference type="Pfam" id="PF01841">
    <property type="entry name" value="Transglut_core"/>
    <property type="match status" value="1"/>
</dbReference>
<gene>
    <name evidence="3" type="ORF">Mal15_65870</name>
</gene>
<feature type="region of interest" description="Disordered" evidence="1">
    <location>
        <begin position="166"/>
        <end position="197"/>
    </location>
</feature>
<evidence type="ECO:0000313" key="3">
    <source>
        <dbReference type="EMBL" id="QEG02466.1"/>
    </source>
</evidence>
<dbReference type="AlphaFoldDB" id="A0A5B9MRN3"/>
<organism evidence="3 4">
    <name type="scientific">Stieleria maiorica</name>
    <dbReference type="NCBI Taxonomy" id="2795974"/>
    <lineage>
        <taxon>Bacteria</taxon>
        <taxon>Pseudomonadati</taxon>
        <taxon>Planctomycetota</taxon>
        <taxon>Planctomycetia</taxon>
        <taxon>Pirellulales</taxon>
        <taxon>Pirellulaceae</taxon>
        <taxon>Stieleria</taxon>
    </lineage>
</organism>
<feature type="domain" description="Transglutaminase-like" evidence="2">
    <location>
        <begin position="461"/>
        <end position="535"/>
    </location>
</feature>
<dbReference type="InterPro" id="IPR002931">
    <property type="entry name" value="Transglutaminase-like"/>
</dbReference>
<name>A0A5B9MRN3_9BACT</name>
<evidence type="ECO:0000313" key="4">
    <source>
        <dbReference type="Proteomes" id="UP000321353"/>
    </source>
</evidence>
<feature type="compositionally biased region" description="Polar residues" evidence="1">
    <location>
        <begin position="170"/>
        <end position="197"/>
    </location>
</feature>
<dbReference type="Gene3D" id="3.10.620.30">
    <property type="match status" value="1"/>
</dbReference>
<accession>A0A5B9MRN3</accession>
<dbReference type="SUPFAM" id="SSF54001">
    <property type="entry name" value="Cysteine proteinases"/>
    <property type="match status" value="1"/>
</dbReference>
<evidence type="ECO:0000259" key="2">
    <source>
        <dbReference type="SMART" id="SM00460"/>
    </source>
</evidence>
<dbReference type="SMART" id="SM00460">
    <property type="entry name" value="TGc"/>
    <property type="match status" value="1"/>
</dbReference>
<proteinExistence type="predicted"/>
<feature type="region of interest" description="Disordered" evidence="1">
    <location>
        <begin position="49"/>
        <end position="84"/>
    </location>
</feature>
<dbReference type="KEGG" id="smam:Mal15_65870"/>
<protein>
    <submittedName>
        <fullName evidence="3">Transglutaminase-like superfamily protein</fullName>
    </submittedName>
</protein>
<keyword evidence="4" id="KW-1185">Reference proteome</keyword>
<dbReference type="EMBL" id="CP036264">
    <property type="protein sequence ID" value="QEG02466.1"/>
    <property type="molecule type" value="Genomic_DNA"/>
</dbReference>
<sequence>MVRVLNAQLLMAVDRVRQRPFPQWSVGALGAMILSSGLLATSGCKDLIPPRPPIGQPAAETEQIERGETAESETVAETDPSPQESFEGDWGAWYVHRFGSQVVGVTEIKADAVIDGIDFAAATEARYSRRERMIFRTGNASFVRRITLTSVESVDGALRSFSSDVHAGPISSSARGTRNQQKLTVTTTGEGGQKSNQLDWPAKTRGLFALEQTLRRRGIETGQTRRLSVLMPSLQSIGVIELRCTGAASVPMLSGSYRTLREVDVATFQDGQQVDSLVVWIDDQGVIEKSLHLGLRLESFRTDRVTAGDLFDQPDDGKVAFSVAGSLRRDADPTEVAYVVVDASRSQDRPESEAGSKADPAAAEFIPAVAGQSVRERGDGVHVLVSTQRKAPAGFQQDRSVVLPIDTAATEIIDTGHASVIRMAGAIGELPVGDLAQELARLVQNDLALIPQGDLRPASAIVRSGQGGAIDHAILITALLRARQIPARVVFGLSRSRTDGTSAGGPSAGDRLRMNLDAWVVASIDGEWISIDPISSRINRADQIGLSRPAGDADLSRELAKVFRRLAEIEIEIRGASYGAD</sequence>
<dbReference type="InterPro" id="IPR038765">
    <property type="entry name" value="Papain-like_cys_pep_sf"/>
</dbReference>
<reference evidence="3 4" key="1">
    <citation type="submission" date="2019-02" db="EMBL/GenBank/DDBJ databases">
        <title>Planctomycetal bacteria perform biofilm scaping via a novel small molecule.</title>
        <authorList>
            <person name="Jeske O."/>
            <person name="Boedeker C."/>
            <person name="Wiegand S."/>
            <person name="Breitling P."/>
            <person name="Kallscheuer N."/>
            <person name="Jogler M."/>
            <person name="Rohde M."/>
            <person name="Petersen J."/>
            <person name="Medema M.H."/>
            <person name="Surup F."/>
            <person name="Jogler C."/>
        </authorList>
    </citation>
    <scope>NUCLEOTIDE SEQUENCE [LARGE SCALE GENOMIC DNA]</scope>
    <source>
        <strain evidence="3 4">Mal15</strain>
    </source>
</reference>
<dbReference type="Proteomes" id="UP000321353">
    <property type="component" value="Chromosome"/>
</dbReference>